<evidence type="ECO:0008006" key="3">
    <source>
        <dbReference type="Google" id="ProtNLM"/>
    </source>
</evidence>
<dbReference type="RefSeq" id="WP_132830615.1">
    <property type="nucleotide sequence ID" value="NZ_SMFP01000012.1"/>
</dbReference>
<dbReference type="OrthoDB" id="7851201at2"/>
<protein>
    <recommendedName>
        <fullName evidence="3">Phage integrase family protein</fullName>
    </recommendedName>
</protein>
<organism evidence="1 2">
    <name type="scientific">Antarcticimicrobium sediminis</name>
    <dbReference type="NCBI Taxonomy" id="2546227"/>
    <lineage>
        <taxon>Bacteria</taxon>
        <taxon>Pseudomonadati</taxon>
        <taxon>Pseudomonadota</taxon>
        <taxon>Alphaproteobacteria</taxon>
        <taxon>Rhodobacterales</taxon>
        <taxon>Paracoccaceae</taxon>
        <taxon>Antarcticimicrobium</taxon>
    </lineage>
</organism>
<proteinExistence type="predicted"/>
<dbReference type="Proteomes" id="UP000294662">
    <property type="component" value="Unassembled WGS sequence"/>
</dbReference>
<evidence type="ECO:0000313" key="1">
    <source>
        <dbReference type="EMBL" id="TDE35550.1"/>
    </source>
</evidence>
<comment type="caution">
    <text evidence="1">The sequence shown here is derived from an EMBL/GenBank/DDBJ whole genome shotgun (WGS) entry which is preliminary data.</text>
</comment>
<evidence type="ECO:0000313" key="2">
    <source>
        <dbReference type="Proteomes" id="UP000294662"/>
    </source>
</evidence>
<dbReference type="EMBL" id="SMFP01000012">
    <property type="protein sequence ID" value="TDE35550.1"/>
    <property type="molecule type" value="Genomic_DNA"/>
</dbReference>
<sequence>MILQGAGVEHLHDLRETCFRQKRPLFVTYDGSKPHPRYVSYLWERVLGTGNHAARTKLHDEFARLGSRGVELAMRACGQRSEKTAEAYRTRAFQMLSINRGHTDMIGEITQEEWEAFF</sequence>
<gene>
    <name evidence="1" type="ORF">E1B25_16435</name>
</gene>
<accession>A0A4R5EMD2</accession>
<keyword evidence="2" id="KW-1185">Reference proteome</keyword>
<name>A0A4R5EMD2_9RHOB</name>
<dbReference type="AlphaFoldDB" id="A0A4R5EMD2"/>
<reference evidence="1 2" key="1">
    <citation type="submission" date="2019-03" db="EMBL/GenBank/DDBJ databases">
        <authorList>
            <person name="Zhang S."/>
        </authorList>
    </citation>
    <scope>NUCLEOTIDE SEQUENCE [LARGE SCALE GENOMIC DNA]</scope>
    <source>
        <strain evidence="1 2">S4J41</strain>
    </source>
</reference>